<protein>
    <submittedName>
        <fullName evidence="1">Sucrase ferredoxin</fullName>
    </submittedName>
</protein>
<dbReference type="Pfam" id="PF06999">
    <property type="entry name" value="Suc_Fer-like"/>
    <property type="match status" value="1"/>
</dbReference>
<reference evidence="2" key="1">
    <citation type="journal article" date="2019" name="Int. J. Syst. Evol. Microbiol.">
        <title>The Global Catalogue of Microorganisms (GCM) 10K type strain sequencing project: providing services to taxonomists for standard genome sequencing and annotation.</title>
        <authorList>
            <consortium name="The Broad Institute Genomics Platform"/>
            <consortium name="The Broad Institute Genome Sequencing Center for Infectious Disease"/>
            <person name="Wu L."/>
            <person name="Ma J."/>
        </authorList>
    </citation>
    <scope>NUCLEOTIDE SEQUENCE [LARGE SCALE GENOMIC DNA]</scope>
    <source>
        <strain evidence="2">NBRC 113072</strain>
    </source>
</reference>
<dbReference type="Proteomes" id="UP001157126">
    <property type="component" value="Unassembled WGS sequence"/>
</dbReference>
<proteinExistence type="predicted"/>
<sequence>MWADADEPAWGSAAPATFWVALEQRGPWGNKAFVESRLDPRTGSAIERACAAAGGRALLIRSADDHVLARADESGTRRLFVSGGMSSRAPWLLAADIEDPALVLDLPFSTLVGPDPSAAIAALPMLRRTGQSVLLVCTNAKRDACCAVLGRPVALEAADMRPGRVWECTHTGGHRFSATGVVLPTGATLARLTTDLAVASLDAAARGRIAEGTNDARHHRGLSHLRPPVQAADAWVRATTGEVDVTALTSYLAQGGDGTTADAWVTVVHRDGHRWDLRVRKRFDPTRLRRNSCITDPVPAERWDVTLQRETGPRTYRPLTPEL</sequence>
<keyword evidence="2" id="KW-1185">Reference proteome</keyword>
<dbReference type="EMBL" id="BSUO01000001">
    <property type="protein sequence ID" value="GMA39791.1"/>
    <property type="molecule type" value="Genomic_DNA"/>
</dbReference>
<comment type="caution">
    <text evidence="1">The sequence shown here is derived from an EMBL/GenBank/DDBJ whole genome shotgun (WGS) entry which is preliminary data.</text>
</comment>
<dbReference type="InterPro" id="IPR009737">
    <property type="entry name" value="Aim32/Apd1-like"/>
</dbReference>
<gene>
    <name evidence="1" type="ORF">GCM10025883_18360</name>
</gene>
<name>A0ABQ6IPW8_9MICO</name>
<accession>A0ABQ6IPW8</accession>
<evidence type="ECO:0000313" key="2">
    <source>
        <dbReference type="Proteomes" id="UP001157126"/>
    </source>
</evidence>
<evidence type="ECO:0000313" key="1">
    <source>
        <dbReference type="EMBL" id="GMA39791.1"/>
    </source>
</evidence>
<organism evidence="1 2">
    <name type="scientific">Mobilicoccus caccae</name>
    <dbReference type="NCBI Taxonomy" id="1859295"/>
    <lineage>
        <taxon>Bacteria</taxon>
        <taxon>Bacillati</taxon>
        <taxon>Actinomycetota</taxon>
        <taxon>Actinomycetes</taxon>
        <taxon>Micrococcales</taxon>
        <taxon>Dermatophilaceae</taxon>
        <taxon>Mobilicoccus</taxon>
    </lineage>
</organism>